<evidence type="ECO:0000256" key="1">
    <source>
        <dbReference type="SAM" id="Phobius"/>
    </source>
</evidence>
<keyword evidence="1" id="KW-0472">Membrane</keyword>
<keyword evidence="4" id="KW-1185">Reference proteome</keyword>
<reference evidence="3 4" key="1">
    <citation type="submission" date="2017-11" db="EMBL/GenBank/DDBJ databases">
        <title>The genome of Rhizophagus clarus HR1 reveals common genetic basis of auxotrophy among arbuscular mycorrhizal fungi.</title>
        <authorList>
            <person name="Kobayashi Y."/>
        </authorList>
    </citation>
    <scope>NUCLEOTIDE SEQUENCE [LARGE SCALE GENOMIC DNA]</scope>
    <source>
        <strain evidence="3 4">HR1</strain>
    </source>
</reference>
<proteinExistence type="predicted"/>
<keyword evidence="1" id="KW-1133">Transmembrane helix</keyword>
<dbReference type="InterPro" id="IPR046566">
    <property type="entry name" value="DUF6720"/>
</dbReference>
<feature type="transmembrane region" description="Helical" evidence="1">
    <location>
        <begin position="101"/>
        <end position="120"/>
    </location>
</feature>
<evidence type="ECO:0000313" key="3">
    <source>
        <dbReference type="EMBL" id="GBC00551.1"/>
    </source>
</evidence>
<feature type="chain" id="PRO_5016432324" description="TLC domain-containing protein" evidence="2">
    <location>
        <begin position="23"/>
        <end position="305"/>
    </location>
</feature>
<organism evidence="3 4">
    <name type="scientific">Rhizophagus clarus</name>
    <dbReference type="NCBI Taxonomy" id="94130"/>
    <lineage>
        <taxon>Eukaryota</taxon>
        <taxon>Fungi</taxon>
        <taxon>Fungi incertae sedis</taxon>
        <taxon>Mucoromycota</taxon>
        <taxon>Glomeromycotina</taxon>
        <taxon>Glomeromycetes</taxon>
        <taxon>Glomerales</taxon>
        <taxon>Glomeraceae</taxon>
        <taxon>Rhizophagus</taxon>
    </lineage>
</organism>
<feature type="transmembrane region" description="Helical" evidence="1">
    <location>
        <begin position="196"/>
        <end position="222"/>
    </location>
</feature>
<evidence type="ECO:0008006" key="5">
    <source>
        <dbReference type="Google" id="ProtNLM"/>
    </source>
</evidence>
<evidence type="ECO:0000313" key="4">
    <source>
        <dbReference type="Proteomes" id="UP000247702"/>
    </source>
</evidence>
<sequence>MRHLKHTLFGIILLSSFGSAFADDYDPRQDVFDQVINTLVPTLIVFLNFKEADEKKLISEDEKIQDVVLQNGTEKRGRETQLESKFNKIKKELPPVKIKRAFDDFLFLLSLFVLPSIVFHKNHERPLWISTFSGVTAGIVFIMIVINYISWHIDNEDLKLYNFLFSPPIIDLCHVFSDICFLFYTRSIPTNNFTDAFICIHAVTGVLGAIFFFTTVIILSLNKCGYNFSRKFRRFIDVIGANFGKFLITITFLWTPIVQMLNMALLSGNDYYWTKLILALNLIYISRVLYYVVEKNFGCSKKYSS</sequence>
<comment type="caution">
    <text evidence="3">The sequence shown here is derived from an EMBL/GenBank/DDBJ whole genome shotgun (WGS) entry which is preliminary data.</text>
</comment>
<name>A0A2Z6RF41_9GLOM</name>
<feature type="signal peptide" evidence="2">
    <location>
        <begin position="1"/>
        <end position="22"/>
    </location>
</feature>
<dbReference type="AlphaFoldDB" id="A0A2Z6RF41"/>
<accession>A0A2Z6RF41</accession>
<feature type="transmembrane region" description="Helical" evidence="1">
    <location>
        <begin position="161"/>
        <end position="184"/>
    </location>
</feature>
<feature type="transmembrane region" description="Helical" evidence="1">
    <location>
        <begin position="126"/>
        <end position="149"/>
    </location>
</feature>
<evidence type="ECO:0000256" key="2">
    <source>
        <dbReference type="SAM" id="SignalP"/>
    </source>
</evidence>
<dbReference type="Pfam" id="PF20480">
    <property type="entry name" value="DUF6720"/>
    <property type="match status" value="1"/>
</dbReference>
<protein>
    <recommendedName>
        <fullName evidence="5">TLC domain-containing protein</fullName>
    </recommendedName>
</protein>
<feature type="transmembrane region" description="Helical" evidence="1">
    <location>
        <begin position="243"/>
        <end position="266"/>
    </location>
</feature>
<keyword evidence="1" id="KW-0812">Transmembrane</keyword>
<dbReference type="EMBL" id="BEXD01003223">
    <property type="protein sequence ID" value="GBC00551.1"/>
    <property type="molecule type" value="Genomic_DNA"/>
</dbReference>
<dbReference type="Proteomes" id="UP000247702">
    <property type="component" value="Unassembled WGS sequence"/>
</dbReference>
<keyword evidence="2" id="KW-0732">Signal</keyword>
<gene>
    <name evidence="3" type="ORF">RclHR1_00390005</name>
</gene>
<feature type="transmembrane region" description="Helical" evidence="1">
    <location>
        <begin position="272"/>
        <end position="293"/>
    </location>
</feature>